<sequence length="95" mass="11030">MELALDTVLMLADFTRRLAERDVFRTKADSFEMAAKRMLLLIAVTLLHHLTDAMVLIMTVIYAIFVIIEASIEVLEAHYRRNVRIRMTILTFMDS</sequence>
<proteinExistence type="predicted"/>
<keyword evidence="1" id="KW-0472">Membrane</keyword>
<evidence type="ECO:0000313" key="3">
    <source>
        <dbReference type="Proteomes" id="UP001307889"/>
    </source>
</evidence>
<protein>
    <recommendedName>
        <fullName evidence="4">Ion transport domain-containing protein</fullName>
    </recommendedName>
</protein>
<organism evidence="2 3">
    <name type="scientific">Nesidiocoris tenuis</name>
    <dbReference type="NCBI Taxonomy" id="355587"/>
    <lineage>
        <taxon>Eukaryota</taxon>
        <taxon>Metazoa</taxon>
        <taxon>Ecdysozoa</taxon>
        <taxon>Arthropoda</taxon>
        <taxon>Hexapoda</taxon>
        <taxon>Insecta</taxon>
        <taxon>Pterygota</taxon>
        <taxon>Neoptera</taxon>
        <taxon>Paraneoptera</taxon>
        <taxon>Hemiptera</taxon>
        <taxon>Heteroptera</taxon>
        <taxon>Panheteroptera</taxon>
        <taxon>Cimicomorpha</taxon>
        <taxon>Miridae</taxon>
        <taxon>Dicyphina</taxon>
        <taxon>Nesidiocoris</taxon>
    </lineage>
</organism>
<evidence type="ECO:0008006" key="4">
    <source>
        <dbReference type="Google" id="ProtNLM"/>
    </source>
</evidence>
<keyword evidence="3" id="KW-1185">Reference proteome</keyword>
<dbReference type="Proteomes" id="UP001307889">
    <property type="component" value="Chromosome 3"/>
</dbReference>
<evidence type="ECO:0000256" key="1">
    <source>
        <dbReference type="SAM" id="Phobius"/>
    </source>
</evidence>
<dbReference type="EMBL" id="AP028911">
    <property type="protein sequence ID" value="BES92083.1"/>
    <property type="molecule type" value="Genomic_DNA"/>
</dbReference>
<name>A0ABN7AII9_9HEMI</name>
<gene>
    <name evidence="2" type="ORF">NTJ_04891</name>
</gene>
<feature type="transmembrane region" description="Helical" evidence="1">
    <location>
        <begin position="56"/>
        <end position="77"/>
    </location>
</feature>
<keyword evidence="1" id="KW-1133">Transmembrane helix</keyword>
<accession>A0ABN7AII9</accession>
<evidence type="ECO:0000313" key="2">
    <source>
        <dbReference type="EMBL" id="BES92083.1"/>
    </source>
</evidence>
<keyword evidence="1" id="KW-0812">Transmembrane</keyword>
<reference evidence="2 3" key="1">
    <citation type="submission" date="2023-09" db="EMBL/GenBank/DDBJ databases">
        <title>Nesidiocoris tenuis whole genome shotgun sequence.</title>
        <authorList>
            <person name="Shibata T."/>
            <person name="Shimoda M."/>
            <person name="Kobayashi T."/>
            <person name="Uehara T."/>
        </authorList>
    </citation>
    <scope>NUCLEOTIDE SEQUENCE [LARGE SCALE GENOMIC DNA]</scope>
    <source>
        <strain evidence="2 3">Japan</strain>
    </source>
</reference>